<organism evidence="2 3">
    <name type="scientific">Diplocarpon coronariae</name>
    <dbReference type="NCBI Taxonomy" id="2795749"/>
    <lineage>
        <taxon>Eukaryota</taxon>
        <taxon>Fungi</taxon>
        <taxon>Dikarya</taxon>
        <taxon>Ascomycota</taxon>
        <taxon>Pezizomycotina</taxon>
        <taxon>Leotiomycetes</taxon>
        <taxon>Helotiales</taxon>
        <taxon>Drepanopezizaceae</taxon>
        <taxon>Diplocarpon</taxon>
    </lineage>
</organism>
<dbReference type="InterPro" id="IPR011333">
    <property type="entry name" value="SKP1/BTB/POZ_sf"/>
</dbReference>
<dbReference type="Gene3D" id="3.30.710.10">
    <property type="entry name" value="Potassium Channel Kv1.1, Chain A"/>
    <property type="match status" value="1"/>
</dbReference>
<evidence type="ECO:0000313" key="2">
    <source>
        <dbReference type="EMBL" id="OWP07468.1"/>
    </source>
</evidence>
<dbReference type="EMBL" id="MZNU01000004">
    <property type="protein sequence ID" value="OWP07468.1"/>
    <property type="molecule type" value="Genomic_DNA"/>
</dbReference>
<evidence type="ECO:0000256" key="1">
    <source>
        <dbReference type="SAM" id="MobiDB-lite"/>
    </source>
</evidence>
<dbReference type="PANTHER" id="PTHR47843">
    <property type="entry name" value="BTB DOMAIN-CONTAINING PROTEIN-RELATED"/>
    <property type="match status" value="1"/>
</dbReference>
<name>A0A218ZHK7_9HELO</name>
<evidence type="ECO:0008006" key="4">
    <source>
        <dbReference type="Google" id="ProtNLM"/>
    </source>
</evidence>
<accession>A0A218ZHK7</accession>
<gene>
    <name evidence="2" type="ORF">B2J93_4997</name>
</gene>
<protein>
    <recommendedName>
        <fullName evidence="4">BTB domain-containing protein</fullName>
    </recommendedName>
</protein>
<evidence type="ECO:0000313" key="3">
    <source>
        <dbReference type="Proteomes" id="UP000242519"/>
    </source>
</evidence>
<dbReference type="CDD" id="cd18186">
    <property type="entry name" value="BTB_POZ_ZBTB_KLHL-like"/>
    <property type="match status" value="1"/>
</dbReference>
<dbReference type="AlphaFoldDB" id="A0A218ZHK7"/>
<dbReference type="PANTHER" id="PTHR47843:SF3">
    <property type="entry name" value="BTB DOMAIN-CONTAINING PROTEIN"/>
    <property type="match status" value="1"/>
</dbReference>
<reference evidence="2 3" key="1">
    <citation type="submission" date="2017-04" db="EMBL/GenBank/DDBJ databases">
        <title>Draft genome sequence of Marssonina coronaria NL1: causal agent of apple blotch.</title>
        <authorList>
            <person name="Cheng Q."/>
        </authorList>
    </citation>
    <scope>NUCLEOTIDE SEQUENCE [LARGE SCALE GENOMIC DNA]</scope>
    <source>
        <strain evidence="2 3">NL1</strain>
    </source>
</reference>
<comment type="caution">
    <text evidence="2">The sequence shown here is derived from an EMBL/GenBank/DDBJ whole genome shotgun (WGS) entry which is preliminary data.</text>
</comment>
<dbReference type="Proteomes" id="UP000242519">
    <property type="component" value="Unassembled WGS sequence"/>
</dbReference>
<dbReference type="InParanoid" id="A0A218ZHK7"/>
<dbReference type="OrthoDB" id="3926209at2759"/>
<feature type="region of interest" description="Disordered" evidence="1">
    <location>
        <begin position="273"/>
        <end position="301"/>
    </location>
</feature>
<proteinExistence type="predicted"/>
<keyword evidence="3" id="KW-1185">Reference proteome</keyword>
<sequence>MADPGYNYEELIPADIPADVEMGGDVPIVELEAGAAVETQAAAEGEREVGEDGLSCQGELMENVVARTTYVDYLKSPVIGLLVGQGDEQALLTAHQALLTRSPWFADACAKFSDDISERRIDLIDEDLDAVGCFLEYLYTGDYFPRKIAGSRELERDPATPEVDETGDQLLKHGRVYTLAVTLGLPALKSLASSKIHCVNSTAMGEIAYAKFVYAHTDKDDSAIRAPVANFWATRSHTLRAEAEDEFRSICLEFPQFGYDVLTRVLDEKLKREKLEKMHPTPGSSRKRPRGQCTIGREGKL</sequence>